<evidence type="ECO:0000256" key="2">
    <source>
        <dbReference type="ARBA" id="ARBA00022723"/>
    </source>
</evidence>
<keyword evidence="7" id="KW-1185">Reference proteome</keyword>
<comment type="caution">
    <text evidence="6">The sequence shown here is derived from an EMBL/GenBank/DDBJ whole genome shotgun (WGS) entry which is preliminary data.</text>
</comment>
<dbReference type="PANTHER" id="PTHR47947">
    <property type="entry name" value="CYTOCHROME P450 82C3-RELATED"/>
    <property type="match status" value="1"/>
</dbReference>
<organism evidence="6 7">
    <name type="scientific">Parasponia andersonii</name>
    <name type="common">Sponia andersonii</name>
    <dbReference type="NCBI Taxonomy" id="3476"/>
    <lineage>
        <taxon>Eukaryota</taxon>
        <taxon>Viridiplantae</taxon>
        <taxon>Streptophyta</taxon>
        <taxon>Embryophyta</taxon>
        <taxon>Tracheophyta</taxon>
        <taxon>Spermatophyta</taxon>
        <taxon>Magnoliopsida</taxon>
        <taxon>eudicotyledons</taxon>
        <taxon>Gunneridae</taxon>
        <taxon>Pentapetalae</taxon>
        <taxon>rosids</taxon>
        <taxon>fabids</taxon>
        <taxon>Rosales</taxon>
        <taxon>Cannabaceae</taxon>
        <taxon>Parasponia</taxon>
    </lineage>
</organism>
<accession>A0A2P5BMB7</accession>
<keyword evidence="5" id="KW-0503">Monooxygenase</keyword>
<evidence type="ECO:0000313" key="6">
    <source>
        <dbReference type="EMBL" id="PON49945.1"/>
    </source>
</evidence>
<dbReference type="PANTHER" id="PTHR47947:SF24">
    <property type="entry name" value="ISOFLAVONE 2'-HYDROXYLASE-LIKE"/>
    <property type="match status" value="1"/>
</dbReference>
<proteinExistence type="predicted"/>
<evidence type="ECO:0000256" key="4">
    <source>
        <dbReference type="ARBA" id="ARBA00023004"/>
    </source>
</evidence>
<keyword evidence="3" id="KW-0560">Oxidoreductase</keyword>
<evidence type="ECO:0000256" key="1">
    <source>
        <dbReference type="ARBA" id="ARBA00022617"/>
    </source>
</evidence>
<dbReference type="Proteomes" id="UP000237105">
    <property type="component" value="Unassembled WGS sequence"/>
</dbReference>
<dbReference type="SUPFAM" id="SSF48264">
    <property type="entry name" value="Cytochrome P450"/>
    <property type="match status" value="1"/>
</dbReference>
<dbReference type="STRING" id="3476.A0A2P5BMB7"/>
<dbReference type="Pfam" id="PF00067">
    <property type="entry name" value="p450"/>
    <property type="match status" value="1"/>
</dbReference>
<dbReference type="AlphaFoldDB" id="A0A2P5BMB7"/>
<dbReference type="OrthoDB" id="975662at2759"/>
<dbReference type="GO" id="GO:0005506">
    <property type="term" value="F:iron ion binding"/>
    <property type="evidence" value="ECO:0007669"/>
    <property type="project" value="InterPro"/>
</dbReference>
<keyword evidence="4" id="KW-0408">Iron</keyword>
<gene>
    <name evidence="6" type="ORF">PanWU01x14_225820</name>
</gene>
<dbReference type="InterPro" id="IPR050651">
    <property type="entry name" value="Plant_Cytochrome_P450_Monoox"/>
</dbReference>
<dbReference type="GO" id="GO:0016705">
    <property type="term" value="F:oxidoreductase activity, acting on paired donors, with incorporation or reduction of molecular oxygen"/>
    <property type="evidence" value="ECO:0007669"/>
    <property type="project" value="InterPro"/>
</dbReference>
<dbReference type="Gene3D" id="1.10.630.10">
    <property type="entry name" value="Cytochrome P450"/>
    <property type="match status" value="1"/>
</dbReference>
<sequence length="187" mass="21175">MKRLAKSIDAFLQGLIDEHRTSRTRGSSVTLEWTMSNLLNNPHVLKKARAELDDQVGQQHLMDEPDLSKLPYLQNIISETLRLYQWLHYSYLTSHLVTAPLGDTIYHVTISYWLTPGPYIGILGCGMMSRVLSPRDSRLMKLERVGEVEMDMTEGTGLTMPKAVPLEAMCKARLIMNSVLLDSVDDI</sequence>
<name>A0A2P5BMB7_PARAD</name>
<evidence type="ECO:0000313" key="7">
    <source>
        <dbReference type="Proteomes" id="UP000237105"/>
    </source>
</evidence>
<dbReference type="GO" id="GO:0020037">
    <property type="term" value="F:heme binding"/>
    <property type="evidence" value="ECO:0007669"/>
    <property type="project" value="InterPro"/>
</dbReference>
<evidence type="ECO:0000256" key="5">
    <source>
        <dbReference type="ARBA" id="ARBA00023033"/>
    </source>
</evidence>
<protein>
    <submittedName>
        <fullName evidence="6">Cytochrome P</fullName>
    </submittedName>
</protein>
<dbReference type="InterPro" id="IPR036396">
    <property type="entry name" value="Cyt_P450_sf"/>
</dbReference>
<reference evidence="7" key="1">
    <citation type="submission" date="2016-06" db="EMBL/GenBank/DDBJ databases">
        <title>Parallel loss of symbiosis genes in relatives of nitrogen-fixing non-legume Parasponia.</title>
        <authorList>
            <person name="Van Velzen R."/>
            <person name="Holmer R."/>
            <person name="Bu F."/>
            <person name="Rutten L."/>
            <person name="Van Zeijl A."/>
            <person name="Liu W."/>
            <person name="Santuari L."/>
            <person name="Cao Q."/>
            <person name="Sharma T."/>
            <person name="Shen D."/>
            <person name="Roswanjaya Y."/>
            <person name="Wardhani T."/>
            <person name="Kalhor M.S."/>
            <person name="Jansen J."/>
            <person name="Van den Hoogen J."/>
            <person name="Gungor B."/>
            <person name="Hartog M."/>
            <person name="Hontelez J."/>
            <person name="Verver J."/>
            <person name="Yang W.-C."/>
            <person name="Schijlen E."/>
            <person name="Repin R."/>
            <person name="Schilthuizen M."/>
            <person name="Schranz E."/>
            <person name="Heidstra R."/>
            <person name="Miyata K."/>
            <person name="Fedorova E."/>
            <person name="Kohlen W."/>
            <person name="Bisseling T."/>
            <person name="Smit S."/>
            <person name="Geurts R."/>
        </authorList>
    </citation>
    <scope>NUCLEOTIDE SEQUENCE [LARGE SCALE GENOMIC DNA]</scope>
    <source>
        <strain evidence="7">cv. WU1-14</strain>
    </source>
</reference>
<dbReference type="EMBL" id="JXTB01000251">
    <property type="protein sequence ID" value="PON49945.1"/>
    <property type="molecule type" value="Genomic_DNA"/>
</dbReference>
<keyword evidence="1" id="KW-0349">Heme</keyword>
<dbReference type="InterPro" id="IPR001128">
    <property type="entry name" value="Cyt_P450"/>
</dbReference>
<evidence type="ECO:0000256" key="3">
    <source>
        <dbReference type="ARBA" id="ARBA00023002"/>
    </source>
</evidence>
<dbReference type="GO" id="GO:0004497">
    <property type="term" value="F:monooxygenase activity"/>
    <property type="evidence" value="ECO:0007669"/>
    <property type="project" value="UniProtKB-KW"/>
</dbReference>
<keyword evidence="2" id="KW-0479">Metal-binding</keyword>